<evidence type="ECO:0000313" key="3">
    <source>
        <dbReference type="Proteomes" id="UP000275267"/>
    </source>
</evidence>
<proteinExistence type="predicted"/>
<reference evidence="3" key="1">
    <citation type="journal article" date="2019" name="Nat. Commun.">
        <title>The genome of broomcorn millet.</title>
        <authorList>
            <person name="Zou C."/>
            <person name="Miki D."/>
            <person name="Li D."/>
            <person name="Tang Q."/>
            <person name="Xiao L."/>
            <person name="Rajput S."/>
            <person name="Deng P."/>
            <person name="Jia W."/>
            <person name="Huang R."/>
            <person name="Zhang M."/>
            <person name="Sun Y."/>
            <person name="Hu J."/>
            <person name="Fu X."/>
            <person name="Schnable P.S."/>
            <person name="Li F."/>
            <person name="Zhang H."/>
            <person name="Feng B."/>
            <person name="Zhu X."/>
            <person name="Liu R."/>
            <person name="Schnable J.C."/>
            <person name="Zhu J.-K."/>
            <person name="Zhang H."/>
        </authorList>
    </citation>
    <scope>NUCLEOTIDE SEQUENCE [LARGE SCALE GENOMIC DNA]</scope>
</reference>
<comment type="caution">
    <text evidence="2">The sequence shown here is derived from an EMBL/GenBank/DDBJ whole genome shotgun (WGS) entry which is preliminary data.</text>
</comment>
<feature type="chain" id="PRO_5018094483" evidence="1">
    <location>
        <begin position="30"/>
        <end position="115"/>
    </location>
</feature>
<protein>
    <submittedName>
        <fullName evidence="2">Uncharacterized protein</fullName>
    </submittedName>
</protein>
<evidence type="ECO:0000313" key="2">
    <source>
        <dbReference type="EMBL" id="RLM75452.1"/>
    </source>
</evidence>
<name>A0A3L6QA17_PANMI</name>
<keyword evidence="1" id="KW-0732">Signal</keyword>
<dbReference type="EMBL" id="PQIB02000013">
    <property type="protein sequence ID" value="RLM75452.1"/>
    <property type="molecule type" value="Genomic_DNA"/>
</dbReference>
<organism evidence="2 3">
    <name type="scientific">Panicum miliaceum</name>
    <name type="common">Proso millet</name>
    <name type="synonym">Broomcorn millet</name>
    <dbReference type="NCBI Taxonomy" id="4540"/>
    <lineage>
        <taxon>Eukaryota</taxon>
        <taxon>Viridiplantae</taxon>
        <taxon>Streptophyta</taxon>
        <taxon>Embryophyta</taxon>
        <taxon>Tracheophyta</taxon>
        <taxon>Spermatophyta</taxon>
        <taxon>Magnoliopsida</taxon>
        <taxon>Liliopsida</taxon>
        <taxon>Poales</taxon>
        <taxon>Poaceae</taxon>
        <taxon>PACMAD clade</taxon>
        <taxon>Panicoideae</taxon>
        <taxon>Panicodae</taxon>
        <taxon>Paniceae</taxon>
        <taxon>Panicinae</taxon>
        <taxon>Panicum</taxon>
        <taxon>Panicum sect. Panicum</taxon>
    </lineage>
</organism>
<evidence type="ECO:0000256" key="1">
    <source>
        <dbReference type="SAM" id="SignalP"/>
    </source>
</evidence>
<gene>
    <name evidence="2" type="ORF">C2845_PM15G06730</name>
</gene>
<sequence>MAAPSSRAGATRRAATVLLASLLLAVASGGGGVGEPADRDGVGGPMDCFTTCSTQLVGYIMTTIQCFNKCAAGGGGGAAAVAEASVCAARGDDRLALEWLLREAACGCDRGEPRK</sequence>
<keyword evidence="3" id="KW-1185">Reference proteome</keyword>
<dbReference type="AlphaFoldDB" id="A0A3L6QA17"/>
<feature type="signal peptide" evidence="1">
    <location>
        <begin position="1"/>
        <end position="29"/>
    </location>
</feature>
<accession>A0A3L6QA17</accession>
<dbReference type="Proteomes" id="UP000275267">
    <property type="component" value="Unassembled WGS sequence"/>
</dbReference>